<accession>A0AAD7GAH0</accession>
<keyword evidence="3" id="KW-1185">Reference proteome</keyword>
<dbReference type="Proteomes" id="UP001221757">
    <property type="component" value="Unassembled WGS sequence"/>
</dbReference>
<evidence type="ECO:0000313" key="3">
    <source>
        <dbReference type="Proteomes" id="UP001221757"/>
    </source>
</evidence>
<comment type="caution">
    <text evidence="2">The sequence shown here is derived from an EMBL/GenBank/DDBJ whole genome shotgun (WGS) entry which is preliminary data.</text>
</comment>
<gene>
    <name evidence="2" type="ORF">B0H17DRAFT_1140105</name>
</gene>
<evidence type="ECO:0000256" key="1">
    <source>
        <dbReference type="SAM" id="MobiDB-lite"/>
    </source>
</evidence>
<reference evidence="2" key="1">
    <citation type="submission" date="2023-03" db="EMBL/GenBank/DDBJ databases">
        <title>Massive genome expansion in bonnet fungi (Mycena s.s.) driven by repeated elements and novel gene families across ecological guilds.</title>
        <authorList>
            <consortium name="Lawrence Berkeley National Laboratory"/>
            <person name="Harder C.B."/>
            <person name="Miyauchi S."/>
            <person name="Viragh M."/>
            <person name="Kuo A."/>
            <person name="Thoen E."/>
            <person name="Andreopoulos B."/>
            <person name="Lu D."/>
            <person name="Skrede I."/>
            <person name="Drula E."/>
            <person name="Henrissat B."/>
            <person name="Morin E."/>
            <person name="Kohler A."/>
            <person name="Barry K."/>
            <person name="LaButti K."/>
            <person name="Morin E."/>
            <person name="Salamov A."/>
            <person name="Lipzen A."/>
            <person name="Mereny Z."/>
            <person name="Hegedus B."/>
            <person name="Baldrian P."/>
            <person name="Stursova M."/>
            <person name="Weitz H."/>
            <person name="Taylor A."/>
            <person name="Grigoriev I.V."/>
            <person name="Nagy L.G."/>
            <person name="Martin F."/>
            <person name="Kauserud H."/>
        </authorList>
    </citation>
    <scope>NUCLEOTIDE SEQUENCE</scope>
    <source>
        <strain evidence="2">CBHHK067</strain>
    </source>
</reference>
<proteinExistence type="predicted"/>
<evidence type="ECO:0000313" key="2">
    <source>
        <dbReference type="EMBL" id="KAJ7676127.1"/>
    </source>
</evidence>
<feature type="region of interest" description="Disordered" evidence="1">
    <location>
        <begin position="76"/>
        <end position="110"/>
    </location>
</feature>
<sequence length="110" mass="12079">MSRLGNFHQIGWGDAGTKIYIYEASQFGHYRYCLNWEIFTKKVGEDVGTSMWLCGAVIDTAVSRAGYLATERAQRAAGLPQKLQEQDPQDTGGAPTLGGWAPPMILDRLG</sequence>
<protein>
    <submittedName>
        <fullName evidence="2">Uncharacterized protein</fullName>
    </submittedName>
</protein>
<dbReference type="AlphaFoldDB" id="A0AAD7GAH0"/>
<organism evidence="2 3">
    <name type="scientific">Mycena rosella</name>
    <name type="common">Pink bonnet</name>
    <name type="synonym">Agaricus rosellus</name>
    <dbReference type="NCBI Taxonomy" id="1033263"/>
    <lineage>
        <taxon>Eukaryota</taxon>
        <taxon>Fungi</taxon>
        <taxon>Dikarya</taxon>
        <taxon>Basidiomycota</taxon>
        <taxon>Agaricomycotina</taxon>
        <taxon>Agaricomycetes</taxon>
        <taxon>Agaricomycetidae</taxon>
        <taxon>Agaricales</taxon>
        <taxon>Marasmiineae</taxon>
        <taxon>Mycenaceae</taxon>
        <taxon>Mycena</taxon>
    </lineage>
</organism>
<name>A0AAD7GAH0_MYCRO</name>
<dbReference type="EMBL" id="JARKIE010000146">
    <property type="protein sequence ID" value="KAJ7676127.1"/>
    <property type="molecule type" value="Genomic_DNA"/>
</dbReference>